<protein>
    <recommendedName>
        <fullName evidence="3">DUF4468 domain-containing protein</fullName>
    </recommendedName>
</protein>
<evidence type="ECO:0000313" key="1">
    <source>
        <dbReference type="EMBL" id="AQX00417.1"/>
    </source>
</evidence>
<organism evidence="1 2">
    <name type="scientific">Elizabethkingia anophelis</name>
    <dbReference type="NCBI Taxonomy" id="1117645"/>
    <lineage>
        <taxon>Bacteria</taxon>
        <taxon>Pseudomonadati</taxon>
        <taxon>Bacteroidota</taxon>
        <taxon>Flavobacteriia</taxon>
        <taxon>Flavobacteriales</taxon>
        <taxon>Weeksellaceae</taxon>
        <taxon>Elizabethkingia</taxon>
    </lineage>
</organism>
<dbReference type="RefSeq" id="WP_078395083.1">
    <property type="nucleotide sequence ID" value="NZ_CP016374.1"/>
</dbReference>
<sequence>MKNIFTFLALSLTIFCFGQFKITPENFRSIENPDKDYIVYEFPGKTKSDLFNAAKMYINSTYKGVKFDGYNEVLNEQIVLDVNYEKPDAKLLEWGGGLQVKNRIELNFKDDKMMIKPVFYKMFSSDGKKSIYLTGGSGFLGKSVFNQKGEPWLSSKLIETIERSVNTFSDKLNTSIKNTSSSSW</sequence>
<dbReference type="AlphaFoldDB" id="A0AAU8USL7"/>
<proteinExistence type="predicted"/>
<dbReference type="Proteomes" id="UP000190848">
    <property type="component" value="Chromosome"/>
</dbReference>
<dbReference type="EMBL" id="CP016374">
    <property type="protein sequence ID" value="AQX00417.1"/>
    <property type="molecule type" value="Genomic_DNA"/>
</dbReference>
<reference evidence="1 2" key="1">
    <citation type="submission" date="2016-07" db="EMBL/GenBank/DDBJ databases">
        <title>Revisiting the taxonomy of the Elizabethkingia Genus using Whole-Genome Sequencing, Optical Mapping, and MALDI-TOF, along with proposal of three novel Elizabethkingia species: Elizabethkingia bruuniana sp. nov., Elizabethkingia ursingii sp. nov., and Elizabethkingia occulta sp. nov.</title>
        <authorList>
            <person name="Nicholson A.C."/>
        </authorList>
    </citation>
    <scope>NUCLEOTIDE SEQUENCE [LARGE SCALE GENOMIC DNA]</scope>
    <source>
        <strain evidence="1 2">F3201</strain>
    </source>
</reference>
<evidence type="ECO:0000313" key="2">
    <source>
        <dbReference type="Proteomes" id="UP000190848"/>
    </source>
</evidence>
<evidence type="ECO:0008006" key="3">
    <source>
        <dbReference type="Google" id="ProtNLM"/>
    </source>
</evidence>
<name>A0AAU8USL7_9FLAO</name>
<gene>
    <name evidence="1" type="ORF">BBD32_02530</name>
</gene>
<accession>A0AAU8USL7</accession>